<dbReference type="Proteomes" id="UP000035904">
    <property type="component" value="Unassembled WGS sequence"/>
</dbReference>
<reference evidence="4 5" key="1">
    <citation type="submission" date="2015-05" db="EMBL/GenBank/DDBJ databases">
        <title>Whole genome sequence and identification of bacterial endophytes from Costus igneus.</title>
        <authorList>
            <person name="Lee Y.P."/>
            <person name="Gan H.M."/>
            <person name="Eng W."/>
            <person name="Wheatley M.S."/>
            <person name="Caraballo A."/>
            <person name="Polter S."/>
            <person name="Savka M.A."/>
            <person name="Hudson A.O."/>
        </authorList>
    </citation>
    <scope>NUCLEOTIDE SEQUENCE [LARGE SCALE GENOMIC DNA]</scope>
    <source>
        <strain evidence="4 5">RIT375</strain>
    </source>
</reference>
<comment type="similarity">
    <text evidence="1">Belongs to the nitroreductase family.</text>
</comment>
<dbReference type="RefSeq" id="WP_000026468.1">
    <property type="nucleotide sequence ID" value="NZ_LDPG01000002.1"/>
</dbReference>
<dbReference type="GO" id="GO:0016491">
    <property type="term" value="F:oxidoreductase activity"/>
    <property type="evidence" value="ECO:0007669"/>
    <property type="project" value="UniProtKB-KW"/>
</dbReference>
<proteinExistence type="inferred from homology"/>
<dbReference type="EMBL" id="LDPG01000002">
    <property type="protein sequence ID" value="KLV20307.1"/>
    <property type="molecule type" value="Genomic_DNA"/>
</dbReference>
<comment type="caution">
    <text evidence="4">The sequence shown here is derived from an EMBL/GenBank/DDBJ whole genome shotgun (WGS) entry which is preliminary data.</text>
</comment>
<protein>
    <submittedName>
        <fullName evidence="4">NAD(P)H nitroreductase</fullName>
    </submittedName>
</protein>
<dbReference type="PATRIC" id="fig|1392.242.peg.2582"/>
<evidence type="ECO:0000259" key="3">
    <source>
        <dbReference type="Pfam" id="PF00881"/>
    </source>
</evidence>
<dbReference type="SUPFAM" id="SSF55469">
    <property type="entry name" value="FMN-dependent nitroreductase-like"/>
    <property type="match status" value="1"/>
</dbReference>
<sequence length="215" mass="24870">MSINNQNNERMEQTLIKRRSIRNYDSSYVISKNEINEIIKIASYAPSAWNLQHWRFLVITTKESKERLYPIANYQKQVLNASVQVIILGDLHAYDNYAKVFSPLMKSGFLSEDIYKKIEGDIHSFYKDNFEAMRDDAIRNASLCAMQLMIAAELKGLNTCPMTGFNSEKLVQEFSIPNQYIPVMIISVGKAINPARRTIRLPIKELITYETFENK</sequence>
<dbReference type="AlphaFoldDB" id="A0A0J1I2Y0"/>
<dbReference type="InterPro" id="IPR029479">
    <property type="entry name" value="Nitroreductase"/>
</dbReference>
<evidence type="ECO:0000256" key="2">
    <source>
        <dbReference type="ARBA" id="ARBA00023002"/>
    </source>
</evidence>
<dbReference type="Pfam" id="PF00881">
    <property type="entry name" value="Nitroreductase"/>
    <property type="match status" value="1"/>
</dbReference>
<evidence type="ECO:0000313" key="5">
    <source>
        <dbReference type="Proteomes" id="UP000035904"/>
    </source>
</evidence>
<evidence type="ECO:0000313" key="4">
    <source>
        <dbReference type="EMBL" id="KLV20307.1"/>
    </source>
</evidence>
<gene>
    <name evidence="4" type="ORF">ABW01_05045</name>
</gene>
<feature type="domain" description="Nitroreductase" evidence="3">
    <location>
        <begin position="17"/>
        <end position="190"/>
    </location>
</feature>
<dbReference type="InterPro" id="IPR000415">
    <property type="entry name" value="Nitroreductase-like"/>
</dbReference>
<dbReference type="PANTHER" id="PTHR43673">
    <property type="entry name" value="NAD(P)H NITROREDUCTASE YDGI-RELATED"/>
    <property type="match status" value="1"/>
</dbReference>
<evidence type="ECO:0000256" key="1">
    <source>
        <dbReference type="ARBA" id="ARBA00007118"/>
    </source>
</evidence>
<name>A0A0J1I2Y0_BACAN</name>
<dbReference type="Gene3D" id="3.40.109.10">
    <property type="entry name" value="NADH Oxidase"/>
    <property type="match status" value="1"/>
</dbReference>
<accession>A0A0J1I2Y0</accession>
<dbReference type="CDD" id="cd02137">
    <property type="entry name" value="MhqN-like"/>
    <property type="match status" value="1"/>
</dbReference>
<keyword evidence="2" id="KW-0560">Oxidoreductase</keyword>
<dbReference type="PANTHER" id="PTHR43673:SF3">
    <property type="entry name" value="NAD(P)H NITROREDUCTASE YODC-RELATED"/>
    <property type="match status" value="1"/>
</dbReference>
<organism evidence="4 5">
    <name type="scientific">Bacillus anthracis</name>
    <name type="common">anthrax bacterium</name>
    <dbReference type="NCBI Taxonomy" id="1392"/>
    <lineage>
        <taxon>Bacteria</taxon>
        <taxon>Bacillati</taxon>
        <taxon>Bacillota</taxon>
        <taxon>Bacilli</taxon>
        <taxon>Bacillales</taxon>
        <taxon>Bacillaceae</taxon>
        <taxon>Bacillus</taxon>
        <taxon>Bacillus cereus group</taxon>
    </lineage>
</organism>